<evidence type="ECO:0000313" key="2">
    <source>
        <dbReference type="Proteomes" id="UP000249341"/>
    </source>
</evidence>
<dbReference type="RefSeq" id="WP_111652789.1">
    <property type="nucleotide sequence ID" value="NZ_JACHWI010000008.1"/>
</dbReference>
<dbReference type="Proteomes" id="UP000249341">
    <property type="component" value="Unassembled WGS sequence"/>
</dbReference>
<protein>
    <submittedName>
        <fullName evidence="1">Uncharacterized protein</fullName>
    </submittedName>
</protein>
<reference evidence="1 2" key="1">
    <citation type="submission" date="2018-06" db="EMBL/GenBank/DDBJ databases">
        <title>Genomic Encyclopedia of Type Strains, Phase III (KMG-III): the genomes of soil and plant-associated and newly described type strains.</title>
        <authorList>
            <person name="Whitman W."/>
        </authorList>
    </citation>
    <scope>NUCLEOTIDE SEQUENCE [LARGE SCALE GENOMIC DNA]</scope>
    <source>
        <strain evidence="1 2">CGMCC 4.7090</strain>
    </source>
</reference>
<comment type="caution">
    <text evidence="1">The sequence shown here is derived from an EMBL/GenBank/DDBJ whole genome shotgun (WGS) entry which is preliminary data.</text>
</comment>
<sequence>MISSRLDAYARQRFPPDEVDPILGLLAEAASDSYSLWRWLKAIGATSWSQQISPMRAGRSC</sequence>
<dbReference type="AlphaFoldDB" id="A0A327Z3D9"/>
<dbReference type="OrthoDB" id="4331905at2"/>
<evidence type="ECO:0000313" key="1">
    <source>
        <dbReference type="EMBL" id="RAK29839.1"/>
    </source>
</evidence>
<gene>
    <name evidence="1" type="ORF">B0I29_117165</name>
</gene>
<keyword evidence="2" id="KW-1185">Reference proteome</keyword>
<organism evidence="1 2">
    <name type="scientific">Actinoplanes lutulentus</name>
    <dbReference type="NCBI Taxonomy" id="1287878"/>
    <lineage>
        <taxon>Bacteria</taxon>
        <taxon>Bacillati</taxon>
        <taxon>Actinomycetota</taxon>
        <taxon>Actinomycetes</taxon>
        <taxon>Micromonosporales</taxon>
        <taxon>Micromonosporaceae</taxon>
        <taxon>Actinoplanes</taxon>
    </lineage>
</organism>
<accession>A0A327Z3D9</accession>
<name>A0A327Z3D9_9ACTN</name>
<dbReference type="EMBL" id="QLMJ01000017">
    <property type="protein sequence ID" value="RAK29839.1"/>
    <property type="molecule type" value="Genomic_DNA"/>
</dbReference>
<proteinExistence type="predicted"/>